<evidence type="ECO:0000256" key="2">
    <source>
        <dbReference type="SAM" id="Phobius"/>
    </source>
</evidence>
<keyword evidence="5" id="KW-1185">Reference proteome</keyword>
<keyword evidence="2" id="KW-0812">Transmembrane</keyword>
<evidence type="ECO:0000313" key="5">
    <source>
        <dbReference type="Proteomes" id="UP001622690"/>
    </source>
</evidence>
<dbReference type="Proteomes" id="UP001622690">
    <property type="component" value="Chromosome"/>
</dbReference>
<dbReference type="InterPro" id="IPR018929">
    <property type="entry name" value="DUF2510"/>
</dbReference>
<feature type="region of interest" description="Disordered" evidence="1">
    <location>
        <begin position="99"/>
        <end position="152"/>
    </location>
</feature>
<evidence type="ECO:0000256" key="1">
    <source>
        <dbReference type="SAM" id="MobiDB-lite"/>
    </source>
</evidence>
<dbReference type="EMBL" id="CP108125">
    <property type="protein sequence ID" value="WTO86245.1"/>
    <property type="molecule type" value="Genomic_DNA"/>
</dbReference>
<sequence length="316" mass="31858">MTQVTPPGWYPDPGRHSDGPPTERWWDGNAWTDQVRAAGTAATAGPPAGGAYPAYPVHPGYPGVPAPGARRGLRTGIAAGVAAVVLACIGVGVYALTAEDGPDGTAAGSREVPGRPDLPEGPGGESGGPSQAPEGSGPPKVESGSVADPLNGISLPVPDGWYGQQIRFGAQVASKDTYPCPAQTSETCMKGGAYSAPARELGTAGDTPEKVAKADIAENAKESYGTGYGKITSHKVLASKAVTVAGRKGYLVRWQAVTSKGSDGYVESLAFPSPASDGKEIVVVRLGVDADEGQAVLDEIAKGIEVSSGGGPGQDV</sequence>
<protein>
    <submittedName>
        <fullName evidence="4">DUF2510 domain-containing protein</fullName>
    </submittedName>
</protein>
<dbReference type="RefSeq" id="WP_210978436.1">
    <property type="nucleotide sequence ID" value="NZ_CP108125.1"/>
</dbReference>
<keyword evidence="2" id="KW-0472">Membrane</keyword>
<dbReference type="Pfam" id="PF10708">
    <property type="entry name" value="DUF2510"/>
    <property type="match status" value="1"/>
</dbReference>
<keyword evidence="2" id="KW-1133">Transmembrane helix</keyword>
<evidence type="ECO:0000313" key="4">
    <source>
        <dbReference type="EMBL" id="WTO86245.1"/>
    </source>
</evidence>
<feature type="domain" description="DUF2510" evidence="3">
    <location>
        <begin position="7"/>
        <end position="42"/>
    </location>
</feature>
<name>A0ABZ1J137_9ACTN</name>
<reference evidence="4 5" key="1">
    <citation type="submission" date="2022-10" db="EMBL/GenBank/DDBJ databases">
        <title>The complete genomes of actinobacterial strains from the NBC collection.</title>
        <authorList>
            <person name="Joergensen T.S."/>
            <person name="Alvarez Arevalo M."/>
            <person name="Sterndorff E.B."/>
            <person name="Faurdal D."/>
            <person name="Vuksanovic O."/>
            <person name="Mourched A.-S."/>
            <person name="Charusanti P."/>
            <person name="Shaw S."/>
            <person name="Blin K."/>
            <person name="Weber T."/>
        </authorList>
    </citation>
    <scope>NUCLEOTIDE SEQUENCE [LARGE SCALE GENOMIC DNA]</scope>
    <source>
        <strain evidence="4 5">NBC_00206</strain>
    </source>
</reference>
<feature type="transmembrane region" description="Helical" evidence="2">
    <location>
        <begin position="77"/>
        <end position="96"/>
    </location>
</feature>
<feature type="region of interest" description="Disordered" evidence="1">
    <location>
        <begin position="1"/>
        <end position="22"/>
    </location>
</feature>
<proteinExistence type="predicted"/>
<gene>
    <name evidence="4" type="ORF">OHU27_28950</name>
</gene>
<accession>A0ABZ1J137</accession>
<organism evidence="4 5">
    <name type="scientific">Streptomyces nigra</name>
    <dbReference type="NCBI Taxonomy" id="1827580"/>
    <lineage>
        <taxon>Bacteria</taxon>
        <taxon>Bacillati</taxon>
        <taxon>Actinomycetota</taxon>
        <taxon>Actinomycetes</taxon>
        <taxon>Kitasatosporales</taxon>
        <taxon>Streptomycetaceae</taxon>
        <taxon>Streptomyces</taxon>
    </lineage>
</organism>
<evidence type="ECO:0000259" key="3">
    <source>
        <dbReference type="Pfam" id="PF10708"/>
    </source>
</evidence>
<feature type="compositionally biased region" description="Low complexity" evidence="1">
    <location>
        <begin position="128"/>
        <end position="139"/>
    </location>
</feature>